<dbReference type="AlphaFoldDB" id="A0A1T4R916"/>
<feature type="chain" id="PRO_5012798023" evidence="1">
    <location>
        <begin position="26"/>
        <end position="232"/>
    </location>
</feature>
<accession>A0A1T4R916</accession>
<gene>
    <name evidence="2" type="ORF">SAMN02745674_02052</name>
</gene>
<reference evidence="2 3" key="1">
    <citation type="submission" date="2017-02" db="EMBL/GenBank/DDBJ databases">
        <authorList>
            <person name="Peterson S.W."/>
        </authorList>
    </citation>
    <scope>NUCLEOTIDE SEQUENCE [LARGE SCALE GENOMIC DNA]</scope>
    <source>
        <strain evidence="2 3">DSM 21749</strain>
    </source>
</reference>
<keyword evidence="1" id="KW-0732">Signal</keyword>
<sequence length="232" mass="26109">MATHCAWIARLAGTALMLLSLPSWASHAIYTGRIGNSDITFVVESRNAVQRAIYSYDRYRTPIRLKPAFLHQSHDFGMDELDAAGLPIARLRFDLASFHRSTPRLTGTWTDYRSGKTLPLVLDLQATIDYDGAWPAGPQPLLQASSSDRFYFRVPMVEDDAVVTAIEVMDKSDGQRWQTIELSRPGCNHGMETIQVVVQQGITQLRMEETAYCPGAVFEWDPTVQRFVDALR</sequence>
<dbReference type="OrthoDB" id="6981219at2"/>
<evidence type="ECO:0000256" key="1">
    <source>
        <dbReference type="SAM" id="SignalP"/>
    </source>
</evidence>
<evidence type="ECO:0000313" key="2">
    <source>
        <dbReference type="EMBL" id="SKA12512.1"/>
    </source>
</evidence>
<organism evidence="2 3">
    <name type="scientific">Lysobacter spongiicola DSM 21749</name>
    <dbReference type="NCBI Taxonomy" id="1122188"/>
    <lineage>
        <taxon>Bacteria</taxon>
        <taxon>Pseudomonadati</taxon>
        <taxon>Pseudomonadota</taxon>
        <taxon>Gammaproteobacteria</taxon>
        <taxon>Lysobacterales</taxon>
        <taxon>Lysobacteraceae</taxon>
        <taxon>Novilysobacter</taxon>
    </lineage>
</organism>
<feature type="signal peptide" evidence="1">
    <location>
        <begin position="1"/>
        <end position="25"/>
    </location>
</feature>
<dbReference type="Proteomes" id="UP000190061">
    <property type="component" value="Unassembled WGS sequence"/>
</dbReference>
<dbReference type="EMBL" id="FUXP01000007">
    <property type="protein sequence ID" value="SKA12512.1"/>
    <property type="molecule type" value="Genomic_DNA"/>
</dbReference>
<dbReference type="STRING" id="1122188.SAMN02745674_02052"/>
<keyword evidence="3" id="KW-1185">Reference proteome</keyword>
<name>A0A1T4R916_9GAMM</name>
<protein>
    <submittedName>
        <fullName evidence="2">Uncharacterized protein</fullName>
    </submittedName>
</protein>
<dbReference type="RefSeq" id="WP_078758618.1">
    <property type="nucleotide sequence ID" value="NZ_FUXP01000007.1"/>
</dbReference>
<proteinExistence type="predicted"/>
<evidence type="ECO:0000313" key="3">
    <source>
        <dbReference type="Proteomes" id="UP000190061"/>
    </source>
</evidence>